<proteinExistence type="predicted"/>
<reference evidence="1 2" key="1">
    <citation type="submission" date="2019-12" db="EMBL/GenBank/DDBJ databases">
        <title>Genome sequenceing of Clostridium bovifaecis.</title>
        <authorList>
            <person name="Yao Y."/>
        </authorList>
    </citation>
    <scope>NUCLEOTIDE SEQUENCE [LARGE SCALE GENOMIC DNA]</scope>
    <source>
        <strain evidence="1 2">BXX</strain>
    </source>
</reference>
<dbReference type="Gene3D" id="3.90.1140.10">
    <property type="entry name" value="Cyclic phosphodiesterase"/>
    <property type="match status" value="1"/>
</dbReference>
<gene>
    <name evidence="1" type="ORF">GOM49_15345</name>
</gene>
<dbReference type="EMBL" id="CP046522">
    <property type="protein sequence ID" value="QGU96286.1"/>
    <property type="molecule type" value="Genomic_DNA"/>
</dbReference>
<organism evidence="1 2">
    <name type="scientific">Clostridium bovifaecis</name>
    <dbReference type="NCBI Taxonomy" id="2184719"/>
    <lineage>
        <taxon>Bacteria</taxon>
        <taxon>Bacillati</taxon>
        <taxon>Bacillota</taxon>
        <taxon>Clostridia</taxon>
        <taxon>Eubacteriales</taxon>
        <taxon>Clostridiaceae</taxon>
        <taxon>Clostridium</taxon>
    </lineage>
</organism>
<accession>A0A6I6EZE5</accession>
<sequence length="174" mass="21122">MRYVVVCLLKGEVLDFHEKIVEDVCTKFNVKRQKLPAHFTIKAPFEADNIEELEKLTEEFCNRNVMTPIKIKGFGHFRDNVVFMDIYPSKEAVDVHDKYIDELKKLSWLEWRNNDGKDKKFHCTVVSKRIKERFNDIWGYVSNYELDFQSYFDNISILIWRNYRWETYKEYNLK</sequence>
<dbReference type="InterPro" id="IPR050580">
    <property type="entry name" value="2H_phosphoesterase_YjcG-like"/>
</dbReference>
<evidence type="ECO:0000313" key="2">
    <source>
        <dbReference type="Proteomes" id="UP000422764"/>
    </source>
</evidence>
<dbReference type="SUPFAM" id="SSF55144">
    <property type="entry name" value="LigT-like"/>
    <property type="match status" value="1"/>
</dbReference>
<keyword evidence="2" id="KW-1185">Reference proteome</keyword>
<evidence type="ECO:0000313" key="1">
    <source>
        <dbReference type="EMBL" id="QGU96286.1"/>
    </source>
</evidence>
<dbReference type="AlphaFoldDB" id="A0A6I6EZE5"/>
<dbReference type="Proteomes" id="UP000422764">
    <property type="component" value="Chromosome"/>
</dbReference>
<dbReference type="Pfam" id="PF13563">
    <property type="entry name" value="2_5_RNA_ligase2"/>
    <property type="match status" value="1"/>
</dbReference>
<keyword evidence="1" id="KW-0436">Ligase</keyword>
<dbReference type="PANTHER" id="PTHR40037">
    <property type="entry name" value="PHOSPHOESTERASE YJCG-RELATED"/>
    <property type="match status" value="1"/>
</dbReference>
<dbReference type="PANTHER" id="PTHR40037:SF1">
    <property type="entry name" value="PHOSPHOESTERASE SAOUHSC_00951-RELATED"/>
    <property type="match status" value="1"/>
</dbReference>
<dbReference type="GO" id="GO:0016874">
    <property type="term" value="F:ligase activity"/>
    <property type="evidence" value="ECO:0007669"/>
    <property type="project" value="UniProtKB-KW"/>
</dbReference>
<dbReference type="InterPro" id="IPR009097">
    <property type="entry name" value="Cyclic_Pdiesterase"/>
</dbReference>
<protein>
    <submittedName>
        <fullName evidence="1">2'-5' RNA ligase family protein</fullName>
    </submittedName>
</protein>
<name>A0A6I6EZE5_9CLOT</name>